<dbReference type="Proteomes" id="UP000233556">
    <property type="component" value="Unassembled WGS sequence"/>
</dbReference>
<feature type="region of interest" description="Disordered" evidence="1">
    <location>
        <begin position="1"/>
        <end position="22"/>
    </location>
</feature>
<reference evidence="3" key="1">
    <citation type="submission" date="2017-11" db="EMBL/GenBank/DDBJ databases">
        <authorList>
            <person name="Lima N.C."/>
            <person name="Parody-Merino A.M."/>
            <person name="Battley P.F."/>
            <person name="Fidler A.E."/>
            <person name="Prosdocimi F."/>
        </authorList>
    </citation>
    <scope>NUCLEOTIDE SEQUENCE [LARGE SCALE GENOMIC DNA]</scope>
</reference>
<proteinExistence type="predicted"/>
<evidence type="ECO:0000313" key="2">
    <source>
        <dbReference type="EMBL" id="PKU43654.1"/>
    </source>
</evidence>
<evidence type="ECO:0000256" key="1">
    <source>
        <dbReference type="SAM" id="MobiDB-lite"/>
    </source>
</evidence>
<keyword evidence="3" id="KW-1185">Reference proteome</keyword>
<gene>
    <name evidence="2" type="ORF">llap_6043</name>
</gene>
<accession>A0A2I0UCA1</accession>
<dbReference type="EMBL" id="KZ505881">
    <property type="protein sequence ID" value="PKU43654.1"/>
    <property type="molecule type" value="Genomic_DNA"/>
</dbReference>
<name>A0A2I0UCA1_LIMLA</name>
<sequence length="172" mass="18421">MCPCGQEGQRSPGVHQEECGQQVEGGHPPPILCAGEAASGVLCPVLGFPVQEGQGTAGESPVEGYRDDERTQTSVLGGKTERLGLFSLEKIRLGGHLTNAYKISKGQVSRGWGQTLISGAQKQDKRQRVQTGTQEIPSEHKEKLLFFEGGRALEQGVSIFGDIQNPPRCVPV</sequence>
<dbReference type="AlphaFoldDB" id="A0A2I0UCA1"/>
<feature type="region of interest" description="Disordered" evidence="1">
    <location>
        <begin position="53"/>
        <end position="72"/>
    </location>
</feature>
<organism evidence="2 3">
    <name type="scientific">Limosa lapponica baueri</name>
    <dbReference type="NCBI Taxonomy" id="1758121"/>
    <lineage>
        <taxon>Eukaryota</taxon>
        <taxon>Metazoa</taxon>
        <taxon>Chordata</taxon>
        <taxon>Craniata</taxon>
        <taxon>Vertebrata</taxon>
        <taxon>Euteleostomi</taxon>
        <taxon>Archelosauria</taxon>
        <taxon>Archosauria</taxon>
        <taxon>Dinosauria</taxon>
        <taxon>Saurischia</taxon>
        <taxon>Theropoda</taxon>
        <taxon>Coelurosauria</taxon>
        <taxon>Aves</taxon>
        <taxon>Neognathae</taxon>
        <taxon>Neoaves</taxon>
        <taxon>Charadriiformes</taxon>
        <taxon>Scolopacidae</taxon>
        <taxon>Limosa</taxon>
    </lineage>
</organism>
<protein>
    <submittedName>
        <fullName evidence="2">Uncharacterized protein</fullName>
    </submittedName>
</protein>
<evidence type="ECO:0000313" key="3">
    <source>
        <dbReference type="Proteomes" id="UP000233556"/>
    </source>
</evidence>
<dbReference type="OrthoDB" id="443634at2759"/>
<reference evidence="3" key="2">
    <citation type="submission" date="2017-12" db="EMBL/GenBank/DDBJ databases">
        <title>Genome sequence of the Bar-tailed Godwit (Limosa lapponica baueri).</title>
        <authorList>
            <person name="Lima N.C.B."/>
            <person name="Parody-Merino A.M."/>
            <person name="Battley P.F."/>
            <person name="Fidler A.E."/>
            <person name="Prosdocimi F."/>
        </authorList>
    </citation>
    <scope>NUCLEOTIDE SEQUENCE [LARGE SCALE GENOMIC DNA]</scope>
</reference>